<evidence type="ECO:0000256" key="1">
    <source>
        <dbReference type="SAM" id="MobiDB-lite"/>
    </source>
</evidence>
<name>A0A2R6XWT2_MARPO</name>
<organism evidence="2 3">
    <name type="scientific">Marchantia polymorpha</name>
    <name type="common">Common liverwort</name>
    <name type="synonym">Marchantia aquatica</name>
    <dbReference type="NCBI Taxonomy" id="3197"/>
    <lineage>
        <taxon>Eukaryota</taxon>
        <taxon>Viridiplantae</taxon>
        <taxon>Streptophyta</taxon>
        <taxon>Embryophyta</taxon>
        <taxon>Marchantiophyta</taxon>
        <taxon>Marchantiopsida</taxon>
        <taxon>Marchantiidae</taxon>
        <taxon>Marchantiales</taxon>
        <taxon>Marchantiaceae</taxon>
        <taxon>Marchantia</taxon>
    </lineage>
</organism>
<dbReference type="Proteomes" id="UP000244005">
    <property type="component" value="Unassembled WGS sequence"/>
</dbReference>
<dbReference type="Gramene" id="Mp1g21540.1">
    <property type="protein sequence ID" value="Mp1g21540.1.cds1"/>
    <property type="gene ID" value="Mp1g21540"/>
</dbReference>
<evidence type="ECO:0000313" key="2">
    <source>
        <dbReference type="EMBL" id="PTQ50560.1"/>
    </source>
</evidence>
<dbReference type="AlphaFoldDB" id="A0A2R6XWT2"/>
<feature type="region of interest" description="Disordered" evidence="1">
    <location>
        <begin position="114"/>
        <end position="134"/>
    </location>
</feature>
<accession>A0A2R6XWT2</accession>
<feature type="region of interest" description="Disordered" evidence="1">
    <location>
        <begin position="1"/>
        <end position="60"/>
    </location>
</feature>
<reference evidence="3" key="1">
    <citation type="journal article" date="2017" name="Cell">
        <title>Insights into land plant evolution garnered from the Marchantia polymorpha genome.</title>
        <authorList>
            <person name="Bowman J.L."/>
            <person name="Kohchi T."/>
            <person name="Yamato K.T."/>
            <person name="Jenkins J."/>
            <person name="Shu S."/>
            <person name="Ishizaki K."/>
            <person name="Yamaoka S."/>
            <person name="Nishihama R."/>
            <person name="Nakamura Y."/>
            <person name="Berger F."/>
            <person name="Adam C."/>
            <person name="Aki S.S."/>
            <person name="Althoff F."/>
            <person name="Araki T."/>
            <person name="Arteaga-Vazquez M.A."/>
            <person name="Balasubrmanian S."/>
            <person name="Barry K."/>
            <person name="Bauer D."/>
            <person name="Boehm C.R."/>
            <person name="Briginshaw L."/>
            <person name="Caballero-Perez J."/>
            <person name="Catarino B."/>
            <person name="Chen F."/>
            <person name="Chiyoda S."/>
            <person name="Chovatia M."/>
            <person name="Davies K.M."/>
            <person name="Delmans M."/>
            <person name="Demura T."/>
            <person name="Dierschke T."/>
            <person name="Dolan L."/>
            <person name="Dorantes-Acosta A.E."/>
            <person name="Eklund D.M."/>
            <person name="Florent S.N."/>
            <person name="Flores-Sandoval E."/>
            <person name="Fujiyama A."/>
            <person name="Fukuzawa H."/>
            <person name="Galik B."/>
            <person name="Grimanelli D."/>
            <person name="Grimwood J."/>
            <person name="Grossniklaus U."/>
            <person name="Hamada T."/>
            <person name="Haseloff J."/>
            <person name="Hetherington A.J."/>
            <person name="Higo A."/>
            <person name="Hirakawa Y."/>
            <person name="Hundley H.N."/>
            <person name="Ikeda Y."/>
            <person name="Inoue K."/>
            <person name="Inoue S.I."/>
            <person name="Ishida S."/>
            <person name="Jia Q."/>
            <person name="Kakita M."/>
            <person name="Kanazawa T."/>
            <person name="Kawai Y."/>
            <person name="Kawashima T."/>
            <person name="Kennedy M."/>
            <person name="Kinose K."/>
            <person name="Kinoshita T."/>
            <person name="Kohara Y."/>
            <person name="Koide E."/>
            <person name="Komatsu K."/>
            <person name="Kopischke S."/>
            <person name="Kubo M."/>
            <person name="Kyozuka J."/>
            <person name="Lagercrantz U."/>
            <person name="Lin S.S."/>
            <person name="Lindquist E."/>
            <person name="Lipzen A.M."/>
            <person name="Lu C.W."/>
            <person name="De Luna E."/>
            <person name="Martienssen R.A."/>
            <person name="Minamino N."/>
            <person name="Mizutani M."/>
            <person name="Mizutani M."/>
            <person name="Mochizuki N."/>
            <person name="Monte I."/>
            <person name="Mosher R."/>
            <person name="Nagasaki H."/>
            <person name="Nakagami H."/>
            <person name="Naramoto S."/>
            <person name="Nishitani K."/>
            <person name="Ohtani M."/>
            <person name="Okamoto T."/>
            <person name="Okumura M."/>
            <person name="Phillips J."/>
            <person name="Pollak B."/>
            <person name="Reinders A."/>
            <person name="Rovekamp M."/>
            <person name="Sano R."/>
            <person name="Sawa S."/>
            <person name="Schmid M.W."/>
            <person name="Shirakawa M."/>
            <person name="Solano R."/>
            <person name="Spunde A."/>
            <person name="Suetsugu N."/>
            <person name="Sugano S."/>
            <person name="Sugiyama A."/>
            <person name="Sun R."/>
            <person name="Suzuki Y."/>
            <person name="Takenaka M."/>
            <person name="Takezawa D."/>
            <person name="Tomogane H."/>
            <person name="Tsuzuki M."/>
            <person name="Ueda T."/>
            <person name="Umeda M."/>
            <person name="Ward J.M."/>
            <person name="Watanabe Y."/>
            <person name="Yazaki K."/>
            <person name="Yokoyama R."/>
            <person name="Yoshitake Y."/>
            <person name="Yotsui I."/>
            <person name="Zachgo S."/>
            <person name="Schmutz J."/>
        </authorList>
    </citation>
    <scope>NUCLEOTIDE SEQUENCE [LARGE SCALE GENOMIC DNA]</scope>
    <source>
        <strain evidence="3">Tak-1</strain>
    </source>
</reference>
<dbReference type="EMBL" id="KZ772673">
    <property type="protein sequence ID" value="PTQ50560.1"/>
    <property type="molecule type" value="Genomic_DNA"/>
</dbReference>
<proteinExistence type="predicted"/>
<sequence length="244" mass="27676">MHHSVACFSSIPVSGSPHRRRRPPPPHCHSSRPVASCPPTRPMRPFLRARSSSKPDPHALELSQSLAISDRVLGDRNRLQTRRHELSDRASVPACLPRRRVHCRDLVMERNERRNGTKCRDQQIQTGQEPFPSLPIDSRSLPVPYIHSPAQYLPVQSRQTLSSYFVPSVHPRRTVRPRQAGTQGNIWPFLPYDCGFTWPFVRTQVIEQNAVLWDKRSKGISPRPGTATGTGPMTLLYDVHARAL</sequence>
<protein>
    <submittedName>
        <fullName evidence="2">Uncharacterized protein</fullName>
    </submittedName>
</protein>
<keyword evidence="3" id="KW-1185">Reference proteome</keyword>
<gene>
    <name evidence="2" type="ORF">MARPO_0001s0489</name>
</gene>
<evidence type="ECO:0000313" key="3">
    <source>
        <dbReference type="Proteomes" id="UP000244005"/>
    </source>
</evidence>